<dbReference type="Proteomes" id="UP000268535">
    <property type="component" value="Unassembled WGS sequence"/>
</dbReference>
<feature type="compositionally biased region" description="Basic and acidic residues" evidence="1">
    <location>
        <begin position="17"/>
        <end position="33"/>
    </location>
</feature>
<evidence type="ECO:0000256" key="1">
    <source>
        <dbReference type="SAM" id="MobiDB-lite"/>
    </source>
</evidence>
<proteinExistence type="predicted"/>
<protein>
    <submittedName>
        <fullName evidence="2">Uncharacterized protein</fullName>
    </submittedName>
</protein>
<sequence length="165" mass="17144">MPAGNLGPRLPRRYRPRRDDALDRVERRPDRRGTNHAVPGRPAARHDAANAERLPAAAPAGVAPGAVAIVVGVAGGAIVAIGPRDGAAASDVLPNGGAGSRDAVGSAERARARLAVAARDAARRRHAISRVHAGPLAPLQPQLDLRKRPRVARPRPFAFARPGGV</sequence>
<feature type="compositionally biased region" description="Low complexity" evidence="1">
    <location>
        <begin position="154"/>
        <end position="165"/>
    </location>
</feature>
<gene>
    <name evidence="2" type="ORF">CAUPRSCDRAFT_12814</name>
</gene>
<organism evidence="2 3">
    <name type="scientific">Caulochytrium protostelioides</name>
    <dbReference type="NCBI Taxonomy" id="1555241"/>
    <lineage>
        <taxon>Eukaryota</taxon>
        <taxon>Fungi</taxon>
        <taxon>Fungi incertae sedis</taxon>
        <taxon>Chytridiomycota</taxon>
        <taxon>Chytridiomycota incertae sedis</taxon>
        <taxon>Chytridiomycetes</taxon>
        <taxon>Caulochytriales</taxon>
        <taxon>Caulochytriaceae</taxon>
        <taxon>Caulochytrium</taxon>
    </lineage>
</organism>
<evidence type="ECO:0000313" key="2">
    <source>
        <dbReference type="EMBL" id="RKO95484.1"/>
    </source>
</evidence>
<evidence type="ECO:0000313" key="3">
    <source>
        <dbReference type="Proteomes" id="UP000268535"/>
    </source>
</evidence>
<dbReference type="EMBL" id="ML011615">
    <property type="protein sequence ID" value="RKO95484.1"/>
    <property type="molecule type" value="Genomic_DNA"/>
</dbReference>
<accession>A0A4P9WR11</accession>
<name>A0A4P9WR11_9FUNG</name>
<dbReference type="AlphaFoldDB" id="A0A4P9WR11"/>
<feature type="region of interest" description="Disordered" evidence="1">
    <location>
        <begin position="134"/>
        <end position="165"/>
    </location>
</feature>
<feature type="region of interest" description="Disordered" evidence="1">
    <location>
        <begin position="1"/>
        <end position="48"/>
    </location>
</feature>
<reference evidence="3" key="1">
    <citation type="journal article" date="2018" name="Nat. Microbiol.">
        <title>Leveraging single-cell genomics to expand the fungal tree of life.</title>
        <authorList>
            <person name="Ahrendt S.R."/>
            <person name="Quandt C.A."/>
            <person name="Ciobanu D."/>
            <person name="Clum A."/>
            <person name="Salamov A."/>
            <person name="Andreopoulos B."/>
            <person name="Cheng J.F."/>
            <person name="Woyke T."/>
            <person name="Pelin A."/>
            <person name="Henrissat B."/>
            <person name="Reynolds N.K."/>
            <person name="Benny G.L."/>
            <person name="Smith M.E."/>
            <person name="James T.Y."/>
            <person name="Grigoriev I.V."/>
        </authorList>
    </citation>
    <scope>NUCLEOTIDE SEQUENCE [LARGE SCALE GENOMIC DNA]</scope>
    <source>
        <strain evidence="3">ATCC 52028</strain>
    </source>
</reference>